<name>A0A3A3Z5C8_9ACTN</name>
<evidence type="ECO:0000313" key="3">
    <source>
        <dbReference type="Proteomes" id="UP000265614"/>
    </source>
</evidence>
<accession>A0A3A3Z5C8</accession>
<comment type="caution">
    <text evidence="2">The sequence shown here is derived from an EMBL/GenBank/DDBJ whole genome shotgun (WGS) entry which is preliminary data.</text>
</comment>
<sequence length="104" mass="11167">MTGGLGYWAGTLVVVVALGVILLLMRWTFSGGSSLVQRRPREGHEGEYGILVAVAAPGSYVEGELLRRRLEAAGLRATLTTTSDGPRIMVFPRDEQAARRVLAA</sequence>
<protein>
    <recommendedName>
        <fullName evidence="4">DUF2007 domain-containing protein</fullName>
    </recommendedName>
</protein>
<keyword evidence="1" id="KW-0812">Transmembrane</keyword>
<organism evidence="2 3">
    <name type="scientific">Vallicoccus soli</name>
    <dbReference type="NCBI Taxonomy" id="2339232"/>
    <lineage>
        <taxon>Bacteria</taxon>
        <taxon>Bacillati</taxon>
        <taxon>Actinomycetota</taxon>
        <taxon>Actinomycetes</taxon>
        <taxon>Motilibacterales</taxon>
        <taxon>Vallicoccaceae</taxon>
        <taxon>Vallicoccus</taxon>
    </lineage>
</organism>
<keyword evidence="1" id="KW-1133">Transmembrane helix</keyword>
<dbReference type="AlphaFoldDB" id="A0A3A3Z5C8"/>
<feature type="transmembrane region" description="Helical" evidence="1">
    <location>
        <begin position="6"/>
        <end position="29"/>
    </location>
</feature>
<reference evidence="2 3" key="1">
    <citation type="submission" date="2018-09" db="EMBL/GenBank/DDBJ databases">
        <title>YIM 75000 draft genome.</title>
        <authorList>
            <person name="Tang S."/>
            <person name="Feng Y."/>
        </authorList>
    </citation>
    <scope>NUCLEOTIDE SEQUENCE [LARGE SCALE GENOMIC DNA]</scope>
    <source>
        <strain evidence="2 3">YIM 75000</strain>
    </source>
</reference>
<dbReference type="OrthoDB" id="3855379at2"/>
<dbReference type="Proteomes" id="UP000265614">
    <property type="component" value="Unassembled WGS sequence"/>
</dbReference>
<evidence type="ECO:0008006" key="4">
    <source>
        <dbReference type="Google" id="ProtNLM"/>
    </source>
</evidence>
<dbReference type="RefSeq" id="WP_119949084.1">
    <property type="nucleotide sequence ID" value="NZ_QZEZ01000001.1"/>
</dbReference>
<evidence type="ECO:0000256" key="1">
    <source>
        <dbReference type="SAM" id="Phobius"/>
    </source>
</evidence>
<keyword evidence="3" id="KW-1185">Reference proteome</keyword>
<proteinExistence type="predicted"/>
<dbReference type="EMBL" id="QZEZ01000001">
    <property type="protein sequence ID" value="RJK98158.1"/>
    <property type="molecule type" value="Genomic_DNA"/>
</dbReference>
<gene>
    <name evidence="2" type="ORF">D5H78_04380</name>
</gene>
<evidence type="ECO:0000313" key="2">
    <source>
        <dbReference type="EMBL" id="RJK98158.1"/>
    </source>
</evidence>
<keyword evidence="1" id="KW-0472">Membrane</keyword>